<name>A0ABW1S5Z5_9PROT</name>
<proteinExistence type="predicted"/>
<dbReference type="Pfam" id="PF11804">
    <property type="entry name" value="DUF3325"/>
    <property type="match status" value="1"/>
</dbReference>
<sequence length="105" mass="11232">MIAALLLILIFVSGLLGSVWLSLSQPRNLRKVVDGNGAPTPPAYFRPLGWTLLAVSFGLCVLRDGGGFAFLLLPLVFTLSACLVAWMLAFYPSALRFLVSSSTSS</sequence>
<keyword evidence="3" id="KW-1185">Reference proteome</keyword>
<protein>
    <submittedName>
        <fullName evidence="2">DUF3325 family protein</fullName>
    </submittedName>
</protein>
<evidence type="ECO:0000313" key="3">
    <source>
        <dbReference type="Proteomes" id="UP001596303"/>
    </source>
</evidence>
<organism evidence="2 3">
    <name type="scientific">Ponticaulis profundi</name>
    <dbReference type="NCBI Taxonomy" id="2665222"/>
    <lineage>
        <taxon>Bacteria</taxon>
        <taxon>Pseudomonadati</taxon>
        <taxon>Pseudomonadota</taxon>
        <taxon>Alphaproteobacteria</taxon>
        <taxon>Hyphomonadales</taxon>
        <taxon>Hyphomonadaceae</taxon>
        <taxon>Ponticaulis</taxon>
    </lineage>
</organism>
<feature type="transmembrane region" description="Helical" evidence="1">
    <location>
        <begin position="43"/>
        <end position="62"/>
    </location>
</feature>
<evidence type="ECO:0000256" key="1">
    <source>
        <dbReference type="SAM" id="Phobius"/>
    </source>
</evidence>
<reference evidence="3" key="1">
    <citation type="journal article" date="2019" name="Int. J. Syst. Evol. Microbiol.">
        <title>The Global Catalogue of Microorganisms (GCM) 10K type strain sequencing project: providing services to taxonomists for standard genome sequencing and annotation.</title>
        <authorList>
            <consortium name="The Broad Institute Genomics Platform"/>
            <consortium name="The Broad Institute Genome Sequencing Center for Infectious Disease"/>
            <person name="Wu L."/>
            <person name="Ma J."/>
        </authorList>
    </citation>
    <scope>NUCLEOTIDE SEQUENCE [LARGE SCALE GENOMIC DNA]</scope>
    <source>
        <strain evidence="3">CGMCC-1.15741</strain>
    </source>
</reference>
<gene>
    <name evidence="2" type="ORF">ACFQDM_03050</name>
</gene>
<dbReference type="Proteomes" id="UP001596303">
    <property type="component" value="Unassembled WGS sequence"/>
</dbReference>
<evidence type="ECO:0000313" key="2">
    <source>
        <dbReference type="EMBL" id="MFC6197035.1"/>
    </source>
</evidence>
<dbReference type="RefSeq" id="WP_377375276.1">
    <property type="nucleotide sequence ID" value="NZ_JBHSSW010000003.1"/>
</dbReference>
<dbReference type="InterPro" id="IPR021762">
    <property type="entry name" value="DUF3325"/>
</dbReference>
<keyword evidence="1" id="KW-0812">Transmembrane</keyword>
<keyword evidence="1" id="KW-0472">Membrane</keyword>
<comment type="caution">
    <text evidence="2">The sequence shown here is derived from an EMBL/GenBank/DDBJ whole genome shotgun (WGS) entry which is preliminary data.</text>
</comment>
<feature type="transmembrane region" description="Helical" evidence="1">
    <location>
        <begin position="69"/>
        <end position="91"/>
    </location>
</feature>
<keyword evidence="1" id="KW-1133">Transmembrane helix</keyword>
<accession>A0ABW1S5Z5</accession>
<dbReference type="EMBL" id="JBHSSW010000003">
    <property type="protein sequence ID" value="MFC6197035.1"/>
    <property type="molecule type" value="Genomic_DNA"/>
</dbReference>